<keyword evidence="1" id="KW-0812">Transmembrane</keyword>
<dbReference type="Proteomes" id="UP000271098">
    <property type="component" value="Unassembled WGS sequence"/>
</dbReference>
<accession>A0A3P7PI24</accession>
<keyword evidence="1" id="KW-0472">Membrane</keyword>
<organism evidence="2 3">
    <name type="scientific">Gongylonema pulchrum</name>
    <dbReference type="NCBI Taxonomy" id="637853"/>
    <lineage>
        <taxon>Eukaryota</taxon>
        <taxon>Metazoa</taxon>
        <taxon>Ecdysozoa</taxon>
        <taxon>Nematoda</taxon>
        <taxon>Chromadorea</taxon>
        <taxon>Rhabditida</taxon>
        <taxon>Spirurina</taxon>
        <taxon>Spiruromorpha</taxon>
        <taxon>Spiruroidea</taxon>
        <taxon>Gongylonematidae</taxon>
        <taxon>Gongylonema</taxon>
    </lineage>
</organism>
<dbReference type="Gene3D" id="2.60.200.40">
    <property type="match status" value="1"/>
</dbReference>
<proteinExistence type="predicted"/>
<gene>
    <name evidence="2" type="ORF">GPUH_LOCUS10732</name>
</gene>
<keyword evidence="1" id="KW-1133">Transmembrane helix</keyword>
<sequence>MERGKYDYNHFDYAEVEGFVDDEQEVLTGGDPVELFEGTDLVQMPALSESVGTDWVVFEGFFVYVCLISLSHIGMFPAIARMLLSMADCSHLTYPFLKIVPVRACRVEPLDGCGGYISVDGEPVTSGSAFQAVPTRYCATVIGRNQRP</sequence>
<evidence type="ECO:0000256" key="1">
    <source>
        <dbReference type="SAM" id="Phobius"/>
    </source>
</evidence>
<dbReference type="EMBL" id="UYRT01078120">
    <property type="protein sequence ID" value="VDN17836.1"/>
    <property type="molecule type" value="Genomic_DNA"/>
</dbReference>
<name>A0A3P7PI24_9BILA</name>
<feature type="transmembrane region" description="Helical" evidence="1">
    <location>
        <begin position="61"/>
        <end position="84"/>
    </location>
</feature>
<evidence type="ECO:0000313" key="3">
    <source>
        <dbReference type="Proteomes" id="UP000271098"/>
    </source>
</evidence>
<reference evidence="2 3" key="1">
    <citation type="submission" date="2018-11" db="EMBL/GenBank/DDBJ databases">
        <authorList>
            <consortium name="Pathogen Informatics"/>
        </authorList>
    </citation>
    <scope>NUCLEOTIDE SEQUENCE [LARGE SCALE GENOMIC DNA]</scope>
</reference>
<protein>
    <submittedName>
        <fullName evidence="2">Uncharacterized protein</fullName>
    </submittedName>
</protein>
<evidence type="ECO:0000313" key="2">
    <source>
        <dbReference type="EMBL" id="VDN17836.1"/>
    </source>
</evidence>
<keyword evidence="3" id="KW-1185">Reference proteome</keyword>
<dbReference type="OrthoDB" id="3853857at2759"/>
<dbReference type="AlphaFoldDB" id="A0A3P7PI24"/>